<keyword evidence="3" id="KW-0949">S-adenosyl-L-methionine</keyword>
<comment type="cofactor">
    <cofactor evidence="1">
        <name>[4Fe-4S] cluster</name>
        <dbReference type="ChEBI" id="CHEBI:49883"/>
    </cofactor>
</comment>
<evidence type="ECO:0000256" key="5">
    <source>
        <dbReference type="ARBA" id="ARBA00023004"/>
    </source>
</evidence>
<dbReference type="InterPro" id="IPR054666">
    <property type="entry name" value="Sacti_mat_StsB"/>
</dbReference>
<gene>
    <name evidence="8" type="primary">stsB</name>
    <name evidence="8" type="ORF">ACFPZ3_44465</name>
</gene>
<keyword evidence="4" id="KW-0479">Metal-binding</keyword>
<dbReference type="InterPro" id="IPR050377">
    <property type="entry name" value="Radical_SAM_PqqE_MftC-like"/>
</dbReference>
<dbReference type="PROSITE" id="PS51918">
    <property type="entry name" value="RADICAL_SAM"/>
    <property type="match status" value="1"/>
</dbReference>
<dbReference type="InterPro" id="IPR006638">
    <property type="entry name" value="Elp3/MiaA/NifB-like_rSAM"/>
</dbReference>
<proteinExistence type="predicted"/>
<evidence type="ECO:0000313" key="9">
    <source>
        <dbReference type="Proteomes" id="UP001596058"/>
    </source>
</evidence>
<comment type="caution">
    <text evidence="8">The sequence shown here is derived from an EMBL/GenBank/DDBJ whole genome shotgun (WGS) entry which is preliminary data.</text>
</comment>
<dbReference type="InterPro" id="IPR023885">
    <property type="entry name" value="4Fe4S-binding_SPASM_dom"/>
</dbReference>
<dbReference type="SUPFAM" id="SSF102114">
    <property type="entry name" value="Radical SAM enzymes"/>
    <property type="match status" value="1"/>
</dbReference>
<dbReference type="InterPro" id="IPR000385">
    <property type="entry name" value="MoaA_NifB_PqqE_Fe-S-bd_CS"/>
</dbReference>
<dbReference type="RefSeq" id="WP_379520432.1">
    <property type="nucleotide sequence ID" value="NZ_JBHSPA010000059.1"/>
</dbReference>
<sequence length="505" mass="55094">MPGKLTGNRALFEVPDGLTYFVRDGEHLVVNPHVGGRCVLDPREFGVLRALAQPAANGTPAPLEPTLETERTLAKLILSWVVYYNGNHPNIRLSEPALRTVYYAITDGCNLRCPYCYASSEKCLPGELDTAESLDLVSRVADLGTGTLVFTGGEPMLRKDLFQIAAHANGSGLKSNIITNATMIRTPAQAERIAELFSQVTVSMDGGTAETHDRTRGAGAFDKTHRALRLLNDAGVTPNINHIVTSENVDHLEDFATFLDGLRVDAIRLMYHNNLGRGVTDEYDFGWADHLRIQQLVWTVPVAGKLRPLGPKPISPCSIKGNCGMGGSEIYINSLGDVYPCKLVTGREHFAGNVRRQSLDEIFATPVLRGMRTSTVFGGEYHDDCERCYIKATCGGGCRAAHMAESGDVRKNSRHLCRILRHGVVTQMWQEAGVNPLDIAAHDTEMTTPRLVATDEVHAVYDDWKNFVPISPPKPGGKPTARTRPPGVAARGVRVGELLPITPVK</sequence>
<dbReference type="Proteomes" id="UP001596058">
    <property type="component" value="Unassembled WGS sequence"/>
</dbReference>
<evidence type="ECO:0000256" key="1">
    <source>
        <dbReference type="ARBA" id="ARBA00001966"/>
    </source>
</evidence>
<keyword evidence="2" id="KW-0004">4Fe-4S</keyword>
<dbReference type="Gene3D" id="3.20.20.70">
    <property type="entry name" value="Aldolase class I"/>
    <property type="match status" value="1"/>
</dbReference>
<dbReference type="PROSITE" id="PS01305">
    <property type="entry name" value="MOAA_NIFB_PQQE"/>
    <property type="match status" value="1"/>
</dbReference>
<dbReference type="NCBIfam" id="TIGR04085">
    <property type="entry name" value="rSAM_more_4Fe4S"/>
    <property type="match status" value="1"/>
</dbReference>
<keyword evidence="5" id="KW-0408">Iron</keyword>
<accession>A0ABW1D1V0</accession>
<evidence type="ECO:0000256" key="4">
    <source>
        <dbReference type="ARBA" id="ARBA00022723"/>
    </source>
</evidence>
<organism evidence="8 9">
    <name type="scientific">Nonomuraea insulae</name>
    <dbReference type="NCBI Taxonomy" id="1616787"/>
    <lineage>
        <taxon>Bacteria</taxon>
        <taxon>Bacillati</taxon>
        <taxon>Actinomycetota</taxon>
        <taxon>Actinomycetes</taxon>
        <taxon>Streptosporangiales</taxon>
        <taxon>Streptosporangiaceae</taxon>
        <taxon>Nonomuraea</taxon>
    </lineage>
</organism>
<keyword evidence="6" id="KW-0411">Iron-sulfur</keyword>
<name>A0ABW1D1V0_9ACTN</name>
<dbReference type="SMART" id="SM00729">
    <property type="entry name" value="Elp3"/>
    <property type="match status" value="1"/>
</dbReference>
<dbReference type="EMBL" id="JBHSPA010000059">
    <property type="protein sequence ID" value="MFC5830950.1"/>
    <property type="molecule type" value="Genomic_DNA"/>
</dbReference>
<evidence type="ECO:0000259" key="7">
    <source>
        <dbReference type="PROSITE" id="PS51918"/>
    </source>
</evidence>
<dbReference type="InterPro" id="IPR007197">
    <property type="entry name" value="rSAM"/>
</dbReference>
<dbReference type="SFLD" id="SFLDG01067">
    <property type="entry name" value="SPASM/twitch_domain_containing"/>
    <property type="match status" value="1"/>
</dbReference>
<dbReference type="PANTHER" id="PTHR11228">
    <property type="entry name" value="RADICAL SAM DOMAIN PROTEIN"/>
    <property type="match status" value="1"/>
</dbReference>
<dbReference type="InterPro" id="IPR013785">
    <property type="entry name" value="Aldolase_TIM"/>
</dbReference>
<dbReference type="SFLD" id="SFLDG01386">
    <property type="entry name" value="main_SPASM_domain-containing"/>
    <property type="match status" value="1"/>
</dbReference>
<dbReference type="Pfam" id="PF04055">
    <property type="entry name" value="Radical_SAM"/>
    <property type="match status" value="1"/>
</dbReference>
<evidence type="ECO:0000256" key="2">
    <source>
        <dbReference type="ARBA" id="ARBA00022485"/>
    </source>
</evidence>
<reference evidence="9" key="1">
    <citation type="journal article" date="2019" name="Int. J. Syst. Evol. Microbiol.">
        <title>The Global Catalogue of Microorganisms (GCM) 10K type strain sequencing project: providing services to taxonomists for standard genome sequencing and annotation.</title>
        <authorList>
            <consortium name="The Broad Institute Genomics Platform"/>
            <consortium name="The Broad Institute Genome Sequencing Center for Infectious Disease"/>
            <person name="Wu L."/>
            <person name="Ma J."/>
        </authorList>
    </citation>
    <scope>NUCLEOTIDE SEQUENCE [LARGE SCALE GENOMIC DNA]</scope>
    <source>
        <strain evidence="9">CCUG 53903</strain>
    </source>
</reference>
<keyword evidence="9" id="KW-1185">Reference proteome</keyword>
<dbReference type="NCBIfam" id="NF045574">
    <property type="entry name" value="sacti_mat_StsB"/>
    <property type="match status" value="1"/>
</dbReference>
<dbReference type="CDD" id="cd01335">
    <property type="entry name" value="Radical_SAM"/>
    <property type="match status" value="1"/>
</dbReference>
<protein>
    <submittedName>
        <fullName evidence="8">StsB family radical SAM/SPASM domain sactipeptide maturase</fullName>
    </submittedName>
</protein>
<evidence type="ECO:0000256" key="6">
    <source>
        <dbReference type="ARBA" id="ARBA00023014"/>
    </source>
</evidence>
<dbReference type="PANTHER" id="PTHR11228:SF34">
    <property type="entry name" value="TUNGSTEN-CONTAINING ALDEHYDE FERREDOXIN OXIDOREDUCTASE COFACTOR MODIFYING PROTEIN"/>
    <property type="match status" value="1"/>
</dbReference>
<evidence type="ECO:0000313" key="8">
    <source>
        <dbReference type="EMBL" id="MFC5830950.1"/>
    </source>
</evidence>
<evidence type="ECO:0000256" key="3">
    <source>
        <dbReference type="ARBA" id="ARBA00022691"/>
    </source>
</evidence>
<feature type="domain" description="Radical SAM core" evidence="7">
    <location>
        <begin position="95"/>
        <end position="309"/>
    </location>
</feature>
<dbReference type="SFLD" id="SFLDS00029">
    <property type="entry name" value="Radical_SAM"/>
    <property type="match status" value="1"/>
</dbReference>
<dbReference type="InterPro" id="IPR058240">
    <property type="entry name" value="rSAM_sf"/>
</dbReference>
<dbReference type="Pfam" id="PF13186">
    <property type="entry name" value="SPASM"/>
    <property type="match status" value="1"/>
</dbReference>